<accession>A0A8J2SLV7</accession>
<keyword evidence="2" id="KW-1133">Transmembrane helix</keyword>
<gene>
    <name evidence="3" type="ORF">PECAL_2P27140</name>
</gene>
<feature type="compositionally biased region" description="Basic residues" evidence="1">
    <location>
        <begin position="194"/>
        <end position="208"/>
    </location>
</feature>
<reference evidence="3" key="1">
    <citation type="submission" date="2021-11" db="EMBL/GenBank/DDBJ databases">
        <authorList>
            <consortium name="Genoscope - CEA"/>
            <person name="William W."/>
        </authorList>
    </citation>
    <scope>NUCLEOTIDE SEQUENCE</scope>
</reference>
<dbReference type="EMBL" id="CAKKNE010000002">
    <property type="protein sequence ID" value="CAH0369587.1"/>
    <property type="molecule type" value="Genomic_DNA"/>
</dbReference>
<name>A0A8J2SLV7_9STRA</name>
<keyword evidence="4" id="KW-1185">Reference proteome</keyword>
<evidence type="ECO:0000313" key="3">
    <source>
        <dbReference type="EMBL" id="CAH0369587.1"/>
    </source>
</evidence>
<feature type="transmembrane region" description="Helical" evidence="2">
    <location>
        <begin position="35"/>
        <end position="52"/>
    </location>
</feature>
<feature type="region of interest" description="Disordered" evidence="1">
    <location>
        <begin position="92"/>
        <end position="126"/>
    </location>
</feature>
<feature type="transmembrane region" description="Helical" evidence="2">
    <location>
        <begin position="155"/>
        <end position="175"/>
    </location>
</feature>
<proteinExistence type="predicted"/>
<comment type="caution">
    <text evidence="3">The sequence shown here is derived from an EMBL/GenBank/DDBJ whole genome shotgun (WGS) entry which is preliminary data.</text>
</comment>
<keyword evidence="2" id="KW-0812">Transmembrane</keyword>
<feature type="compositionally biased region" description="Acidic residues" evidence="1">
    <location>
        <begin position="95"/>
        <end position="126"/>
    </location>
</feature>
<keyword evidence="2" id="KW-0472">Membrane</keyword>
<dbReference type="Proteomes" id="UP000789595">
    <property type="component" value="Unassembled WGS sequence"/>
</dbReference>
<organism evidence="3 4">
    <name type="scientific">Pelagomonas calceolata</name>
    <dbReference type="NCBI Taxonomy" id="35677"/>
    <lineage>
        <taxon>Eukaryota</taxon>
        <taxon>Sar</taxon>
        <taxon>Stramenopiles</taxon>
        <taxon>Ochrophyta</taxon>
        <taxon>Pelagophyceae</taxon>
        <taxon>Pelagomonadales</taxon>
        <taxon>Pelagomonadaceae</taxon>
        <taxon>Pelagomonas</taxon>
    </lineage>
</organism>
<protein>
    <submittedName>
        <fullName evidence="3">Uncharacterized protein</fullName>
    </submittedName>
</protein>
<sequence>MIEQDDEEATTPLMAVPDEATPLAGGRRRRRLRTGVLATAAAAALMVAAPALDIKKMRRPLAASGAAPTLNRQSLVDPFLKTPHSFKAQQGLYESNDDDDDDDDDNDHGSNDDDDDDYEEYDNDDDDESTLAGFGWMGSLEFLVADPVHYIEDHWIWFAPGTALVIILCCLFCFCSPRLAARGGGAAPAGRAPGRPRKGKPRGRGNNA</sequence>
<dbReference type="AlphaFoldDB" id="A0A8J2SLV7"/>
<feature type="region of interest" description="Disordered" evidence="1">
    <location>
        <begin position="1"/>
        <end position="28"/>
    </location>
</feature>
<evidence type="ECO:0000313" key="4">
    <source>
        <dbReference type="Proteomes" id="UP000789595"/>
    </source>
</evidence>
<feature type="region of interest" description="Disordered" evidence="1">
    <location>
        <begin position="184"/>
        <end position="208"/>
    </location>
</feature>
<evidence type="ECO:0000256" key="2">
    <source>
        <dbReference type="SAM" id="Phobius"/>
    </source>
</evidence>
<evidence type="ECO:0000256" key="1">
    <source>
        <dbReference type="SAM" id="MobiDB-lite"/>
    </source>
</evidence>